<dbReference type="CDD" id="cd18785">
    <property type="entry name" value="SF2_C"/>
    <property type="match status" value="1"/>
</dbReference>
<dbReference type="InterPro" id="IPR050742">
    <property type="entry name" value="Helicase_Restrict-Modif_Enz"/>
</dbReference>
<dbReference type="Proteomes" id="UP000559117">
    <property type="component" value="Unassembled WGS sequence"/>
</dbReference>
<sequence>MPEENFNVTVHRPNHSACNYLPKTYYQVSDAKHISDVIGDDWLYSWTPKTPVFISAQTGSGKNHFIRNTLIPGFLREQSSAYNGKILLLSNRTALNRQTKLLIAETIDQFSGRYDRQQVNKINDVSDSGLDKLEDFGDIFICSYQRLLGNDLLKNSYDFVVIDECHFFTSDAVFNQNTEDILNVIINQFKTAVRIYMSATPDVILTKIIEKESVNTSVSDVSITSNPFTNELKVQINPNALPFFIKTHNRNSYDQYIASDSFLNKLYLDGFELPFSQNDDTNQNFFTAYSYGENTYHLNNNKVAWIYDTIRDYRYLDIKYFGTTTSVVSTIVDIITENQKIQSKDKWMVFVSTKEQGFAIEKELNTTLGNKQPPCSTSFATFISANSKQNSNTYSKIIHQACFDEQVLISTAVLDNGINISDPAVKNIIILNFDRTQFIQMLGRIRTQQKTPINLYLSIPPISEITNLLKTCQRTLIDYLDFECSSDSNKEQFHRQLLSSSYFNNSNWDINEEQHLIFNALAKPSLLNKITALKNLLRKIPFEKSILNLTENDYRKIKAIASFVLLSKHKDFLFDFHSKLPQGIPSSMLENLLYLRDPIGEYIAAVLDTIPDFPEDHFIPESWNYLSNKDLQTTINNLVCTRHYTQPRKDISALDYSYLKKYEFFSNKINNIRYISNETTKNIEKLSILTNEQKKYRMLFNYNLQNNYDTSSENLSDDNIYNFNIIKEQLSWLERLDDFNEKNFHYTVSQKENIAKEENSHQELFQLMDEYAIPSDQYIEAKNIRSTENLPSFFLSKETQELFKSKFTAIYQQAFGKRLKDKADTTSYGLKIINDCLKEKQLPYTIKSNSTNRKATYWIVIKN</sequence>
<dbReference type="SUPFAM" id="SSF52540">
    <property type="entry name" value="P-loop containing nucleoside triphosphate hydrolases"/>
    <property type="match status" value="1"/>
</dbReference>
<dbReference type="EMBL" id="JACHFH010000007">
    <property type="protein sequence ID" value="MBB5335695.1"/>
    <property type="molecule type" value="Genomic_DNA"/>
</dbReference>
<proteinExistence type="predicted"/>
<dbReference type="GO" id="GO:0005524">
    <property type="term" value="F:ATP binding"/>
    <property type="evidence" value="ECO:0007669"/>
    <property type="project" value="InterPro"/>
</dbReference>
<dbReference type="GO" id="GO:0016787">
    <property type="term" value="F:hydrolase activity"/>
    <property type="evidence" value="ECO:0007669"/>
    <property type="project" value="InterPro"/>
</dbReference>
<protein>
    <submittedName>
        <fullName evidence="2">Superfamily II DNA or RNA helicase</fullName>
    </submittedName>
</protein>
<dbReference type="Gene3D" id="3.40.50.300">
    <property type="entry name" value="P-loop containing nucleotide triphosphate hydrolases"/>
    <property type="match status" value="2"/>
</dbReference>
<dbReference type="RefSeq" id="WP_183859913.1">
    <property type="nucleotide sequence ID" value="NZ_JACHFH010000007.1"/>
</dbReference>
<keyword evidence="2" id="KW-0378">Hydrolase</keyword>
<dbReference type="InterPro" id="IPR001650">
    <property type="entry name" value="Helicase_C-like"/>
</dbReference>
<gene>
    <name evidence="2" type="ORF">HNR32_000827</name>
</gene>
<dbReference type="AlphaFoldDB" id="A0A840UT74"/>
<keyword evidence="2" id="KW-0347">Helicase</keyword>
<dbReference type="InterPro" id="IPR014001">
    <property type="entry name" value="Helicase_ATP-bd"/>
</dbReference>
<feature type="domain" description="Helicase ATP-binding" evidence="1">
    <location>
        <begin position="43"/>
        <end position="219"/>
    </location>
</feature>
<evidence type="ECO:0000313" key="3">
    <source>
        <dbReference type="Proteomes" id="UP000559117"/>
    </source>
</evidence>
<name>A0A840UT74_9FIRM</name>
<dbReference type="PROSITE" id="PS51192">
    <property type="entry name" value="HELICASE_ATP_BIND_1"/>
    <property type="match status" value="1"/>
</dbReference>
<accession>A0A840UT74</accession>
<dbReference type="InterPro" id="IPR027417">
    <property type="entry name" value="P-loop_NTPase"/>
</dbReference>
<organism evidence="2 3">
    <name type="scientific">Pectinatus brassicae</name>
    <dbReference type="NCBI Taxonomy" id="862415"/>
    <lineage>
        <taxon>Bacteria</taxon>
        <taxon>Bacillati</taxon>
        <taxon>Bacillota</taxon>
        <taxon>Negativicutes</taxon>
        <taxon>Selenomonadales</taxon>
        <taxon>Selenomonadaceae</taxon>
        <taxon>Pectinatus</taxon>
    </lineage>
</organism>
<dbReference type="PANTHER" id="PTHR47396:SF1">
    <property type="entry name" value="ATP-DEPENDENT HELICASE IRC3-RELATED"/>
    <property type="match status" value="1"/>
</dbReference>
<keyword evidence="2" id="KW-0067">ATP-binding</keyword>
<dbReference type="SMART" id="SM00487">
    <property type="entry name" value="DEXDc"/>
    <property type="match status" value="1"/>
</dbReference>
<reference evidence="2 3" key="1">
    <citation type="submission" date="2020-08" db="EMBL/GenBank/DDBJ databases">
        <title>Genomic Encyclopedia of Type Strains, Phase IV (KMG-IV): sequencing the most valuable type-strain genomes for metagenomic binning, comparative biology and taxonomic classification.</title>
        <authorList>
            <person name="Goeker M."/>
        </authorList>
    </citation>
    <scope>NUCLEOTIDE SEQUENCE [LARGE SCALE GENOMIC DNA]</scope>
    <source>
        <strain evidence="2 3">DSM 24661</strain>
    </source>
</reference>
<keyword evidence="2" id="KW-0547">Nucleotide-binding</keyword>
<dbReference type="Pfam" id="PF00271">
    <property type="entry name" value="Helicase_C"/>
    <property type="match status" value="1"/>
</dbReference>
<dbReference type="GO" id="GO:0004386">
    <property type="term" value="F:helicase activity"/>
    <property type="evidence" value="ECO:0007669"/>
    <property type="project" value="UniProtKB-KW"/>
</dbReference>
<evidence type="ECO:0000259" key="1">
    <source>
        <dbReference type="PROSITE" id="PS51192"/>
    </source>
</evidence>
<dbReference type="InterPro" id="IPR006935">
    <property type="entry name" value="Helicase/UvrB_N"/>
</dbReference>
<dbReference type="Pfam" id="PF04851">
    <property type="entry name" value="ResIII"/>
    <property type="match status" value="1"/>
</dbReference>
<comment type="caution">
    <text evidence="2">The sequence shown here is derived from an EMBL/GenBank/DDBJ whole genome shotgun (WGS) entry which is preliminary data.</text>
</comment>
<dbReference type="GO" id="GO:0005829">
    <property type="term" value="C:cytosol"/>
    <property type="evidence" value="ECO:0007669"/>
    <property type="project" value="TreeGrafter"/>
</dbReference>
<keyword evidence="3" id="KW-1185">Reference proteome</keyword>
<dbReference type="PANTHER" id="PTHR47396">
    <property type="entry name" value="TYPE I RESTRICTION ENZYME ECOKI R PROTEIN"/>
    <property type="match status" value="1"/>
</dbReference>
<evidence type="ECO:0000313" key="2">
    <source>
        <dbReference type="EMBL" id="MBB5335695.1"/>
    </source>
</evidence>
<dbReference type="GO" id="GO:0003677">
    <property type="term" value="F:DNA binding"/>
    <property type="evidence" value="ECO:0007669"/>
    <property type="project" value="InterPro"/>
</dbReference>